<dbReference type="RefSeq" id="WP_089219730.1">
    <property type="nucleotide sequence ID" value="NZ_FZOS01000010.1"/>
</dbReference>
<evidence type="ECO:0000313" key="3">
    <source>
        <dbReference type="Proteomes" id="UP000198281"/>
    </source>
</evidence>
<dbReference type="OrthoDB" id="5405464at2"/>
<dbReference type="EMBL" id="FZOS01000010">
    <property type="protein sequence ID" value="SNS62909.1"/>
    <property type="molecule type" value="Genomic_DNA"/>
</dbReference>
<organism evidence="2 3">
    <name type="scientific">Edaphosphingomonas laterariae</name>
    <dbReference type="NCBI Taxonomy" id="861865"/>
    <lineage>
        <taxon>Bacteria</taxon>
        <taxon>Pseudomonadati</taxon>
        <taxon>Pseudomonadota</taxon>
        <taxon>Alphaproteobacteria</taxon>
        <taxon>Sphingomonadales</taxon>
        <taxon>Rhizorhabdaceae</taxon>
        <taxon>Edaphosphingomonas</taxon>
    </lineage>
</organism>
<reference evidence="3" key="1">
    <citation type="submission" date="2017-06" db="EMBL/GenBank/DDBJ databases">
        <authorList>
            <person name="Varghese N."/>
            <person name="Submissions S."/>
        </authorList>
    </citation>
    <scope>NUCLEOTIDE SEQUENCE [LARGE SCALE GENOMIC DNA]</scope>
    <source>
        <strain evidence="3">LNB2</strain>
    </source>
</reference>
<accession>A0A239G172</accession>
<feature type="transmembrane region" description="Helical" evidence="1">
    <location>
        <begin position="64"/>
        <end position="96"/>
    </location>
</feature>
<evidence type="ECO:0000256" key="1">
    <source>
        <dbReference type="SAM" id="Phobius"/>
    </source>
</evidence>
<proteinExistence type="predicted"/>
<keyword evidence="1" id="KW-1133">Transmembrane helix</keyword>
<gene>
    <name evidence="2" type="ORF">SAMN06295912_110143</name>
</gene>
<keyword evidence="1" id="KW-0472">Membrane</keyword>
<keyword evidence="3" id="KW-1185">Reference proteome</keyword>
<dbReference type="Proteomes" id="UP000198281">
    <property type="component" value="Unassembled WGS sequence"/>
</dbReference>
<evidence type="ECO:0000313" key="2">
    <source>
        <dbReference type="EMBL" id="SNS62909.1"/>
    </source>
</evidence>
<protein>
    <submittedName>
        <fullName evidence="2">Uncharacterized membrane protein</fullName>
    </submittedName>
</protein>
<dbReference type="AlphaFoldDB" id="A0A239G172"/>
<keyword evidence="1" id="KW-0812">Transmembrane</keyword>
<sequence length="119" mass="13024">MNGTNNNTTSGFDLNHPTIVALLYLASFFIGITSLVGIVLAYVWRGEAAGSWEASHYTFHIRTFWIAVIAGLISAVLSLILIGLFGLLAVAVWVVIRTVIALLAAQRREPIANPESWLW</sequence>
<name>A0A239G172_9SPHN</name>
<feature type="transmembrane region" description="Helical" evidence="1">
    <location>
        <begin position="21"/>
        <end position="44"/>
    </location>
</feature>